<comment type="caution">
    <text evidence="1">The sequence shown here is derived from an EMBL/GenBank/DDBJ whole genome shotgun (WGS) entry which is preliminary data.</text>
</comment>
<gene>
    <name evidence="1" type="ORF">S12H4_10201</name>
</gene>
<organism evidence="1">
    <name type="scientific">marine sediment metagenome</name>
    <dbReference type="NCBI Taxonomy" id="412755"/>
    <lineage>
        <taxon>unclassified sequences</taxon>
        <taxon>metagenomes</taxon>
        <taxon>ecological metagenomes</taxon>
    </lineage>
</organism>
<feature type="non-terminal residue" evidence="1">
    <location>
        <position position="1"/>
    </location>
</feature>
<name>X1Q0L4_9ZZZZ</name>
<sequence length="212" mass="24493">PILCPSCGRRIPKLTLSPERVAEVYKLLRNKALEDVAKLTRLSLGTVQRIAKGEHPTQKRLVKITPTKVDRYHSVRTIFGKDVSYRSEHEDDRLHARPLADFPFNLRVVKNLKAIITDWAGGRNLKIEEFGPDALRWKYAAGDTQTVFYFRSDGVYVIPGENTLEWTQLQNRSSIAVSMIRKAERILSETPDLQAKLDFVFEFPWEEKRDVR</sequence>
<protein>
    <submittedName>
        <fullName evidence="1">Uncharacterized protein</fullName>
    </submittedName>
</protein>
<dbReference type="EMBL" id="BARW01004311">
    <property type="protein sequence ID" value="GAI61748.1"/>
    <property type="molecule type" value="Genomic_DNA"/>
</dbReference>
<evidence type="ECO:0000313" key="1">
    <source>
        <dbReference type="EMBL" id="GAI61748.1"/>
    </source>
</evidence>
<proteinExistence type="predicted"/>
<dbReference type="AlphaFoldDB" id="X1Q0L4"/>
<accession>X1Q0L4</accession>
<reference evidence="1" key="1">
    <citation type="journal article" date="2014" name="Front. Microbiol.">
        <title>High frequency of phylogenetically diverse reductive dehalogenase-homologous genes in deep subseafloor sedimentary metagenomes.</title>
        <authorList>
            <person name="Kawai M."/>
            <person name="Futagami T."/>
            <person name="Toyoda A."/>
            <person name="Takaki Y."/>
            <person name="Nishi S."/>
            <person name="Hori S."/>
            <person name="Arai W."/>
            <person name="Tsubouchi T."/>
            <person name="Morono Y."/>
            <person name="Uchiyama I."/>
            <person name="Ito T."/>
            <person name="Fujiyama A."/>
            <person name="Inagaki F."/>
            <person name="Takami H."/>
        </authorList>
    </citation>
    <scope>NUCLEOTIDE SEQUENCE</scope>
    <source>
        <strain evidence="1">Expedition CK06-06</strain>
    </source>
</reference>